<evidence type="ECO:0000313" key="6">
    <source>
        <dbReference type="Proteomes" id="UP000235786"/>
    </source>
</evidence>
<dbReference type="InterPro" id="IPR036291">
    <property type="entry name" value="NAD(P)-bd_dom_sf"/>
</dbReference>
<dbReference type="OrthoDB" id="191139at2759"/>
<dbReference type="Proteomes" id="UP000235786">
    <property type="component" value="Unassembled WGS sequence"/>
</dbReference>
<evidence type="ECO:0000256" key="3">
    <source>
        <dbReference type="ARBA" id="ARBA00023002"/>
    </source>
</evidence>
<comment type="similarity">
    <text evidence="1 4">Belongs to the short-chain dehydrogenases/reductases (SDR) family.</text>
</comment>
<organism evidence="5 6">
    <name type="scientific">Hyaloscypha variabilis (strain UAMH 11265 / GT02V1 / F)</name>
    <name type="common">Meliniomyces variabilis</name>
    <dbReference type="NCBI Taxonomy" id="1149755"/>
    <lineage>
        <taxon>Eukaryota</taxon>
        <taxon>Fungi</taxon>
        <taxon>Dikarya</taxon>
        <taxon>Ascomycota</taxon>
        <taxon>Pezizomycotina</taxon>
        <taxon>Leotiomycetes</taxon>
        <taxon>Helotiales</taxon>
        <taxon>Hyaloscyphaceae</taxon>
        <taxon>Hyaloscypha</taxon>
        <taxon>Hyaloscypha variabilis</taxon>
    </lineage>
</organism>
<keyword evidence="2" id="KW-0521">NADP</keyword>
<dbReference type="Pfam" id="PF00106">
    <property type="entry name" value="adh_short"/>
    <property type="match status" value="1"/>
</dbReference>
<dbReference type="PRINTS" id="PR00081">
    <property type="entry name" value="GDHRDH"/>
</dbReference>
<keyword evidence="3" id="KW-0560">Oxidoreductase</keyword>
<dbReference type="AlphaFoldDB" id="A0A2J6R227"/>
<gene>
    <name evidence="5" type="ORF">L207DRAFT_609162</name>
</gene>
<protein>
    <submittedName>
        <fullName evidence="5">Putative short-chain dehydrogenase</fullName>
    </submittedName>
</protein>
<dbReference type="PRINTS" id="PR00080">
    <property type="entry name" value="SDRFAMILY"/>
</dbReference>
<dbReference type="SUPFAM" id="SSF51735">
    <property type="entry name" value="NAD(P)-binding Rossmann-fold domains"/>
    <property type="match status" value="1"/>
</dbReference>
<dbReference type="GO" id="GO:0016491">
    <property type="term" value="F:oxidoreductase activity"/>
    <property type="evidence" value="ECO:0007669"/>
    <property type="project" value="UniProtKB-KW"/>
</dbReference>
<dbReference type="PANTHER" id="PTHR24320">
    <property type="entry name" value="RETINOL DEHYDROGENASE"/>
    <property type="match status" value="1"/>
</dbReference>
<accession>A0A2J6R227</accession>
<evidence type="ECO:0000256" key="2">
    <source>
        <dbReference type="ARBA" id="ARBA00022857"/>
    </source>
</evidence>
<evidence type="ECO:0000256" key="1">
    <source>
        <dbReference type="ARBA" id="ARBA00006484"/>
    </source>
</evidence>
<proteinExistence type="inferred from homology"/>
<name>A0A2J6R227_HYAVF</name>
<keyword evidence="6" id="KW-1185">Reference proteome</keyword>
<dbReference type="STRING" id="1149755.A0A2J6R227"/>
<dbReference type="InterPro" id="IPR002347">
    <property type="entry name" value="SDR_fam"/>
</dbReference>
<dbReference type="EMBL" id="KZ613958">
    <property type="protein sequence ID" value="PMD32568.1"/>
    <property type="molecule type" value="Genomic_DNA"/>
</dbReference>
<reference evidence="5 6" key="1">
    <citation type="submission" date="2016-04" db="EMBL/GenBank/DDBJ databases">
        <title>A degradative enzymes factory behind the ericoid mycorrhizal symbiosis.</title>
        <authorList>
            <consortium name="DOE Joint Genome Institute"/>
            <person name="Martino E."/>
            <person name="Morin E."/>
            <person name="Grelet G."/>
            <person name="Kuo A."/>
            <person name="Kohler A."/>
            <person name="Daghino S."/>
            <person name="Barry K."/>
            <person name="Choi C."/>
            <person name="Cichocki N."/>
            <person name="Clum A."/>
            <person name="Copeland A."/>
            <person name="Hainaut M."/>
            <person name="Haridas S."/>
            <person name="Labutti K."/>
            <person name="Lindquist E."/>
            <person name="Lipzen A."/>
            <person name="Khouja H.-R."/>
            <person name="Murat C."/>
            <person name="Ohm R."/>
            <person name="Olson A."/>
            <person name="Spatafora J."/>
            <person name="Veneault-Fourrey C."/>
            <person name="Henrissat B."/>
            <person name="Grigoriev I."/>
            <person name="Martin F."/>
            <person name="Perotto S."/>
        </authorList>
    </citation>
    <scope>NUCLEOTIDE SEQUENCE [LARGE SCALE GENOMIC DNA]</scope>
    <source>
        <strain evidence="5 6">F</strain>
    </source>
</reference>
<dbReference type="PANTHER" id="PTHR24320:SF282">
    <property type="entry name" value="WW DOMAIN-CONTAINING OXIDOREDUCTASE"/>
    <property type="match status" value="1"/>
</dbReference>
<evidence type="ECO:0000313" key="5">
    <source>
        <dbReference type="EMBL" id="PMD32568.1"/>
    </source>
</evidence>
<evidence type="ECO:0000256" key="4">
    <source>
        <dbReference type="RuleBase" id="RU000363"/>
    </source>
</evidence>
<sequence>MSELPSLSGKVAIVTVYIGARNQEKALSGISEMLKLSPLLEGFIHPLAMDLGNFKAVQKVARDFVAREERLDILVNNAAIMGAPTERDEYGISVCFGTNHLGTFLFTTELLPLLRKTELEHHGVRVVNVASSSHYFVPADVRFRSIDDFNSFGSPDDPKNTFIQYAFSKLANILFTKELQRRLNEQDISILALSLDPGSVATDGAGRFLGRDSWQFKANLSPSDGAITPLWAAAHPEPAADREKYAGAFVYPWGGLKEPSELAQSVELGRELWGTSERVLGNILK</sequence>
<dbReference type="Gene3D" id="3.40.50.720">
    <property type="entry name" value="NAD(P)-binding Rossmann-like Domain"/>
    <property type="match status" value="1"/>
</dbReference>